<evidence type="ECO:0008006" key="4">
    <source>
        <dbReference type="Google" id="ProtNLM"/>
    </source>
</evidence>
<keyword evidence="1" id="KW-0812">Transmembrane</keyword>
<keyword evidence="1" id="KW-1133">Transmembrane helix</keyword>
<accession>A0A328PHP5</accession>
<name>A0A328PHP5_9EURY</name>
<protein>
    <recommendedName>
        <fullName evidence="4">DUF5518 domain-containing protein</fullName>
    </recommendedName>
</protein>
<feature type="transmembrane region" description="Helical" evidence="1">
    <location>
        <begin position="12"/>
        <end position="37"/>
    </location>
</feature>
<dbReference type="AlphaFoldDB" id="A0A328PHP5"/>
<evidence type="ECO:0000256" key="1">
    <source>
        <dbReference type="SAM" id="Phobius"/>
    </source>
</evidence>
<dbReference type="RefSeq" id="WP_112093873.1">
    <property type="nucleotide sequence ID" value="NZ_QLOE01000004.1"/>
</dbReference>
<feature type="transmembrane region" description="Helical" evidence="1">
    <location>
        <begin position="49"/>
        <end position="68"/>
    </location>
</feature>
<organism evidence="2 3">
    <name type="scientific">Methanothermobacter tenebrarum</name>
    <dbReference type="NCBI Taxonomy" id="680118"/>
    <lineage>
        <taxon>Archaea</taxon>
        <taxon>Methanobacteriati</taxon>
        <taxon>Methanobacteriota</taxon>
        <taxon>Methanomada group</taxon>
        <taxon>Methanobacteria</taxon>
        <taxon>Methanobacteriales</taxon>
        <taxon>Methanobacteriaceae</taxon>
        <taxon>Methanothermobacter</taxon>
    </lineage>
</organism>
<sequence length="123" mass="13219">MGDYEAGTATLISIIFGIVLFIFFGGVFIFVFVGFIATYLTREEDRSSSVGAIATLILAVMLFIYNMIMGPEMPYWISSMLGVDIFSFVAGFLLTCFLAVLLGGLGGFLAVKASQLGKTEQVG</sequence>
<feature type="transmembrane region" description="Helical" evidence="1">
    <location>
        <begin position="88"/>
        <end position="111"/>
    </location>
</feature>
<keyword evidence="3" id="KW-1185">Reference proteome</keyword>
<keyword evidence="1" id="KW-0472">Membrane</keyword>
<proteinExistence type="predicted"/>
<dbReference type="Proteomes" id="UP000249782">
    <property type="component" value="Unassembled WGS sequence"/>
</dbReference>
<gene>
    <name evidence="2" type="ORF">DPC56_04500</name>
</gene>
<reference evidence="2 3" key="1">
    <citation type="submission" date="2018-06" db="EMBL/GenBank/DDBJ databases">
        <title>Draft genome sequence of hyperthermophilic methanogen Methanothermobacter tenebrarum sp. MCM-B 1447.</title>
        <authorList>
            <person name="Pore S.D."/>
            <person name="Dagar S."/>
            <person name="Dhakephalkar P.K."/>
        </authorList>
    </citation>
    <scope>NUCLEOTIDE SEQUENCE [LARGE SCALE GENOMIC DNA]</scope>
    <source>
        <strain evidence="2 3">MCM B 1447</strain>
    </source>
</reference>
<evidence type="ECO:0000313" key="3">
    <source>
        <dbReference type="Proteomes" id="UP000249782"/>
    </source>
</evidence>
<evidence type="ECO:0000313" key="2">
    <source>
        <dbReference type="EMBL" id="RAO79186.1"/>
    </source>
</evidence>
<dbReference type="EMBL" id="QLOE01000004">
    <property type="protein sequence ID" value="RAO79186.1"/>
    <property type="molecule type" value="Genomic_DNA"/>
</dbReference>
<comment type="caution">
    <text evidence="2">The sequence shown here is derived from an EMBL/GenBank/DDBJ whole genome shotgun (WGS) entry which is preliminary data.</text>
</comment>